<evidence type="ECO:0000256" key="3">
    <source>
        <dbReference type="ARBA" id="ARBA00022723"/>
    </source>
</evidence>
<evidence type="ECO:0000256" key="1">
    <source>
        <dbReference type="ARBA" id="ARBA00008714"/>
    </source>
</evidence>
<gene>
    <name evidence="9" type="ORF">EI42_02079</name>
</gene>
<dbReference type="PANTHER" id="PTHR43595:SF2">
    <property type="entry name" value="SMALL RIBOSOMAL SUBUNIT PROTEIN MS42"/>
    <property type="match status" value="1"/>
</dbReference>
<dbReference type="PROSITE" id="PS51257">
    <property type="entry name" value="PROKAR_LIPOPROTEIN"/>
    <property type="match status" value="1"/>
</dbReference>
<evidence type="ECO:0000256" key="4">
    <source>
        <dbReference type="ARBA" id="ARBA00023002"/>
    </source>
</evidence>
<reference evidence="9 10" key="1">
    <citation type="submission" date="2018-06" db="EMBL/GenBank/DDBJ databases">
        <title>Genomic Encyclopedia of Archaeal and Bacterial Type Strains, Phase II (KMG-II): from individual species to whole genera.</title>
        <authorList>
            <person name="Goeker M."/>
        </authorList>
    </citation>
    <scope>NUCLEOTIDE SEQUENCE [LARGE SCALE GENOMIC DNA]</scope>
    <source>
        <strain evidence="9 10">ATCC BAA-1881</strain>
    </source>
</reference>
<keyword evidence="10" id="KW-1185">Reference proteome</keyword>
<dbReference type="PROSITE" id="PS00088">
    <property type="entry name" value="SOD_MN"/>
    <property type="match status" value="1"/>
</dbReference>
<dbReference type="RefSeq" id="WP_111321531.1">
    <property type="nucleotide sequence ID" value="NZ_QKUF01000005.1"/>
</dbReference>
<feature type="binding site" evidence="5">
    <location>
        <position position="130"/>
    </location>
    <ligand>
        <name>Mn(2+)</name>
        <dbReference type="ChEBI" id="CHEBI:29035"/>
    </ligand>
</feature>
<name>A0A326UA20_THEHA</name>
<organism evidence="9 10">
    <name type="scientific">Thermosporothrix hazakensis</name>
    <dbReference type="NCBI Taxonomy" id="644383"/>
    <lineage>
        <taxon>Bacteria</taxon>
        <taxon>Bacillati</taxon>
        <taxon>Chloroflexota</taxon>
        <taxon>Ktedonobacteria</taxon>
        <taxon>Ktedonobacterales</taxon>
        <taxon>Thermosporotrichaceae</taxon>
        <taxon>Thermosporothrix</taxon>
    </lineage>
</organism>
<feature type="binding site" evidence="5">
    <location>
        <position position="217"/>
    </location>
    <ligand>
        <name>Mn(2+)</name>
        <dbReference type="ChEBI" id="CHEBI:29035"/>
    </ligand>
</feature>
<comment type="catalytic activity">
    <reaction evidence="6">
        <text>2 superoxide + 2 H(+) = H2O2 + O2</text>
        <dbReference type="Rhea" id="RHEA:20696"/>
        <dbReference type="ChEBI" id="CHEBI:15378"/>
        <dbReference type="ChEBI" id="CHEBI:15379"/>
        <dbReference type="ChEBI" id="CHEBI:16240"/>
        <dbReference type="ChEBI" id="CHEBI:18421"/>
        <dbReference type="EC" id="1.15.1.1"/>
    </reaction>
</comment>
<dbReference type="PROSITE" id="PS51318">
    <property type="entry name" value="TAT"/>
    <property type="match status" value="1"/>
</dbReference>
<feature type="domain" description="Manganese/iron superoxide dismutase N-terminal" evidence="7">
    <location>
        <begin position="51"/>
        <end position="137"/>
    </location>
</feature>
<evidence type="ECO:0000256" key="2">
    <source>
        <dbReference type="ARBA" id="ARBA00012682"/>
    </source>
</evidence>
<protein>
    <recommendedName>
        <fullName evidence="2 6">Superoxide dismutase</fullName>
        <ecNumber evidence="2 6">1.15.1.1</ecNumber>
    </recommendedName>
</protein>
<dbReference type="InterPro" id="IPR019831">
    <property type="entry name" value="Mn/Fe_SOD_N"/>
</dbReference>
<proteinExistence type="inferred from homology"/>
<dbReference type="PANTHER" id="PTHR43595">
    <property type="entry name" value="37S RIBOSOMAL PROTEIN S26, MITOCHONDRIAL"/>
    <property type="match status" value="1"/>
</dbReference>
<dbReference type="SUPFAM" id="SSF46609">
    <property type="entry name" value="Fe,Mn superoxide dismutase (SOD), N-terminal domain"/>
    <property type="match status" value="1"/>
</dbReference>
<evidence type="ECO:0000256" key="6">
    <source>
        <dbReference type="RuleBase" id="RU000414"/>
    </source>
</evidence>
<comment type="function">
    <text evidence="6">Destroys radicals which are normally produced within the cells and which are toxic to biological systems.</text>
</comment>
<comment type="caution">
    <text evidence="9">The sequence shown here is derived from an EMBL/GenBank/DDBJ whole genome shotgun (WGS) entry which is preliminary data.</text>
</comment>
<evidence type="ECO:0000313" key="10">
    <source>
        <dbReference type="Proteomes" id="UP000248806"/>
    </source>
</evidence>
<dbReference type="OrthoDB" id="9803125at2"/>
<dbReference type="InterPro" id="IPR006311">
    <property type="entry name" value="TAT_signal"/>
</dbReference>
<evidence type="ECO:0000259" key="7">
    <source>
        <dbReference type="Pfam" id="PF00081"/>
    </source>
</evidence>
<dbReference type="Gene3D" id="3.55.40.20">
    <property type="entry name" value="Iron/manganese superoxide dismutase, C-terminal domain"/>
    <property type="match status" value="1"/>
</dbReference>
<keyword evidence="3 5" id="KW-0479">Metal-binding</keyword>
<feature type="binding site" evidence="5">
    <location>
        <position position="76"/>
    </location>
    <ligand>
        <name>Mn(2+)</name>
        <dbReference type="ChEBI" id="CHEBI:29035"/>
    </ligand>
</feature>
<dbReference type="InterPro" id="IPR001189">
    <property type="entry name" value="Mn/Fe_SOD"/>
</dbReference>
<evidence type="ECO:0000259" key="8">
    <source>
        <dbReference type="Pfam" id="PF02777"/>
    </source>
</evidence>
<dbReference type="Proteomes" id="UP000248806">
    <property type="component" value="Unassembled WGS sequence"/>
</dbReference>
<dbReference type="InterPro" id="IPR036324">
    <property type="entry name" value="Mn/Fe_SOD_N_sf"/>
</dbReference>
<dbReference type="EMBL" id="QKUF01000005">
    <property type="protein sequence ID" value="PZW32053.1"/>
    <property type="molecule type" value="Genomic_DNA"/>
</dbReference>
<dbReference type="GO" id="GO:0005737">
    <property type="term" value="C:cytoplasm"/>
    <property type="evidence" value="ECO:0007669"/>
    <property type="project" value="TreeGrafter"/>
</dbReference>
<evidence type="ECO:0000256" key="5">
    <source>
        <dbReference type="PIRSR" id="PIRSR000349-1"/>
    </source>
</evidence>
<dbReference type="EC" id="1.15.1.1" evidence="2 6"/>
<dbReference type="Gene3D" id="1.10.287.990">
    <property type="entry name" value="Fe,Mn superoxide dismutase (SOD) domain"/>
    <property type="match status" value="1"/>
</dbReference>
<dbReference type="FunFam" id="3.55.40.20:FF:000001">
    <property type="entry name" value="Superoxide dismutase"/>
    <property type="match status" value="1"/>
</dbReference>
<keyword evidence="4 6" id="KW-0560">Oxidoreductase</keyword>
<dbReference type="Pfam" id="PF00081">
    <property type="entry name" value="Sod_Fe_N"/>
    <property type="match status" value="1"/>
</dbReference>
<feature type="binding site" evidence="5">
    <location>
        <position position="213"/>
    </location>
    <ligand>
        <name>Mn(2+)</name>
        <dbReference type="ChEBI" id="CHEBI:29035"/>
    </ligand>
</feature>
<dbReference type="InterPro" id="IPR019833">
    <property type="entry name" value="Mn/Fe_SOD_BS"/>
</dbReference>
<dbReference type="FunFam" id="1.10.287.990:FF:000001">
    <property type="entry name" value="Superoxide dismutase"/>
    <property type="match status" value="1"/>
</dbReference>
<comment type="similarity">
    <text evidence="1 6">Belongs to the iron/manganese superoxide dismutase family.</text>
</comment>
<dbReference type="GO" id="GO:0004784">
    <property type="term" value="F:superoxide dismutase activity"/>
    <property type="evidence" value="ECO:0007669"/>
    <property type="project" value="UniProtKB-EC"/>
</dbReference>
<dbReference type="GO" id="GO:0046872">
    <property type="term" value="F:metal ion binding"/>
    <property type="evidence" value="ECO:0007669"/>
    <property type="project" value="UniProtKB-KW"/>
</dbReference>
<dbReference type="InterPro" id="IPR019832">
    <property type="entry name" value="Mn/Fe_SOD_C"/>
</dbReference>
<feature type="domain" description="Manganese/iron superoxide dismutase C-terminal" evidence="8">
    <location>
        <begin position="145"/>
        <end position="246"/>
    </location>
</feature>
<accession>A0A326UA20</accession>
<dbReference type="SUPFAM" id="SSF54719">
    <property type="entry name" value="Fe,Mn superoxide dismutase (SOD), C-terminal domain"/>
    <property type="match status" value="1"/>
</dbReference>
<dbReference type="InterPro" id="IPR036314">
    <property type="entry name" value="SOD_C_sf"/>
</dbReference>
<dbReference type="AlphaFoldDB" id="A0A326UA20"/>
<dbReference type="PIRSF" id="PIRSF000349">
    <property type="entry name" value="SODismutase"/>
    <property type="match status" value="1"/>
</dbReference>
<evidence type="ECO:0000313" key="9">
    <source>
        <dbReference type="EMBL" id="PZW32053.1"/>
    </source>
</evidence>
<dbReference type="Pfam" id="PF02777">
    <property type="entry name" value="Sod_Fe_C"/>
    <property type="match status" value="1"/>
</dbReference>
<sequence>MESVDREDHINRRAFLQLTSLAVGSGVLVSCSNLAPEAKVDQTNAAKTVQEFTLPPLGYAFNALEPYIDARTMELHHDKHHATYVKNLNAALKEVALQASSAEDVLRKLNDIPEAKRETVRNNAGGHVNHTMFWQIMRPGGKKEPQGELAEALKSTFGSIDEFKQKFNKVGAGRFGSGWVWLVMRKDGKLHLKSTPNQDSPILENEYPIMGNDVWEHAYYLKYQNKRADYLNAWWHVVNWDEVEKRYQQAKKQA</sequence>
<dbReference type="PRINTS" id="PR01703">
    <property type="entry name" value="MNSODISMTASE"/>
</dbReference>